<dbReference type="Pfam" id="PF18084">
    <property type="entry name" value="ARTD15_N"/>
    <property type="match status" value="1"/>
</dbReference>
<evidence type="ECO:0000256" key="8">
    <source>
        <dbReference type="ARBA" id="ARBA00024347"/>
    </source>
</evidence>
<sequence length="764" mass="86976">MIMAHTSRNLNEAFKDTRVRQNRQYEITEDKSVAQTGLDILYTSQVDHNITDENVEKKMSLLRHLLEKDQKAADFKWSLFVAASNTYRYDTCLKPFPPMYIKNECKDIEALRRAIESVPPLSVIYKELGEAGAYENHGEVIELLYWVLLRLKDPHIKSVQKECYDGVLKKIPLEMPAAAPNLIFQVESTKQSTAEEKWKSSKKGHSTFYAYHGTRLENFHSIVHYGLQQIMCKRSEFGKGIYLSSELGVSLPYSPVGYGWGGSVLGSEISCIALCELIDHPDIKRGDSSNNAQNMLDDSVGGRIPNKYYVVINSDLVKVRYLLVYAQDVKTTSVNDNSGLLTWFKQHKLLTFIAVNQENVKNIKSSAAILPAKTNRPVLREISNKVNTIRGIEPIDRISLLQKDKKAAVTVQKRQLVKPKEKVSEKPPVQVVKPVVKTVAPSEANIPTEEPASINTPDKSSDKKIEETPKAFSSDLIHEDIDEQDEKNPILVALYTNEIHEYLRELESKYPVKKGFLMAQEISSKMRSVLVDWLVEVHQQFRLMQETLYLTVAIIDRFLQAYRTIDRKRLQLVGVTAMFIASKYEEMYSPDISDFVYITDQAYTKSDILQMEMLIVKTLNFSFGRPLPLHFLRRYSKAGKALPVHHTMAKYFLEQCLIHYNVCHYPPSLIAAAAIYLAFIIIGNDEEDEGKVIWTNTLAHYSTYSKDDVLPAVHDIAVIITNAETSKYQAVRKKYVQSKYMEISVRPELKSPTLLAIAQAGNET</sequence>
<evidence type="ECO:0000256" key="1">
    <source>
        <dbReference type="ARBA" id="ARBA00022618"/>
    </source>
</evidence>
<dbReference type="SUPFAM" id="SSF47954">
    <property type="entry name" value="Cyclin-like"/>
    <property type="match status" value="2"/>
</dbReference>
<feature type="domain" description="PARP catalytic" evidence="12">
    <location>
        <begin position="142"/>
        <end position="334"/>
    </location>
</feature>
<dbReference type="Pfam" id="PF00644">
    <property type="entry name" value="PARP"/>
    <property type="match status" value="1"/>
</dbReference>
<keyword evidence="1" id="KW-0132">Cell division</keyword>
<dbReference type="PROSITE" id="PS51059">
    <property type="entry name" value="PARP_CATALYTIC"/>
    <property type="match status" value="1"/>
</dbReference>
<dbReference type="InterPro" id="IPR006671">
    <property type="entry name" value="Cyclin_N"/>
</dbReference>
<accession>A0A6P3WSG4</accession>
<dbReference type="OrthoDB" id="19501at2759"/>
<comment type="similarity">
    <text evidence="8">Belongs to the ARTD/PARP family.</text>
</comment>
<dbReference type="FunFam" id="1.10.472.10:FF:000001">
    <property type="entry name" value="G2/mitotic-specific cyclin"/>
    <property type="match status" value="1"/>
</dbReference>
<dbReference type="SMART" id="SM01332">
    <property type="entry name" value="Cyclin_C"/>
    <property type="match status" value="1"/>
</dbReference>
<evidence type="ECO:0000256" key="3">
    <source>
        <dbReference type="ARBA" id="ARBA00022679"/>
    </source>
</evidence>
<gene>
    <name evidence="14" type="primary">LOC106741470</name>
</gene>
<dbReference type="EC" id="2.4.2.-" evidence="10"/>
<keyword evidence="6 9" id="KW-0195">Cyclin</keyword>
<reference evidence="14" key="1">
    <citation type="submission" date="2025-08" db="UniProtKB">
        <authorList>
            <consortium name="RefSeq"/>
        </authorList>
    </citation>
    <scope>IDENTIFICATION</scope>
</reference>
<protein>
    <recommendedName>
        <fullName evidence="10">Poly [ADP-ribose] polymerase</fullName>
        <shortName evidence="10">PARP</shortName>
        <ecNumber evidence="10">2.4.2.-</ecNumber>
    </recommendedName>
</protein>
<dbReference type="InterPro" id="IPR004367">
    <property type="entry name" value="Cyclin_C-dom"/>
</dbReference>
<evidence type="ECO:0000313" key="13">
    <source>
        <dbReference type="Proteomes" id="UP000515204"/>
    </source>
</evidence>
<dbReference type="SUPFAM" id="SSF56399">
    <property type="entry name" value="ADP-ribosylation"/>
    <property type="match status" value="1"/>
</dbReference>
<dbReference type="KEGG" id="dqu:106741470"/>
<dbReference type="Pfam" id="PF00134">
    <property type="entry name" value="Cyclin_N"/>
    <property type="match status" value="1"/>
</dbReference>
<dbReference type="PANTHER" id="PTHR21328">
    <property type="entry name" value="POLY ADP-RIBOSE POLYMERASE FAMILY, MEMBER PARP"/>
    <property type="match status" value="1"/>
</dbReference>
<keyword evidence="4" id="KW-0548">Nucleotidyltransferase</keyword>
<keyword evidence="7" id="KW-0131">Cell cycle</keyword>
<proteinExistence type="inferred from homology"/>
<dbReference type="AlphaFoldDB" id="A0A6P3WSG4"/>
<dbReference type="GeneID" id="106741470"/>
<name>A0A6P3WSG4_DINQU</name>
<evidence type="ECO:0000256" key="4">
    <source>
        <dbReference type="ARBA" id="ARBA00022695"/>
    </source>
</evidence>
<keyword evidence="3 10" id="KW-0808">Transferase</keyword>
<dbReference type="GO" id="GO:0051301">
    <property type="term" value="P:cell division"/>
    <property type="evidence" value="ECO:0007669"/>
    <property type="project" value="UniProtKB-KW"/>
</dbReference>
<dbReference type="Proteomes" id="UP000515204">
    <property type="component" value="Unplaced"/>
</dbReference>
<dbReference type="RefSeq" id="XP_014469031.1">
    <property type="nucleotide sequence ID" value="XM_014613545.1"/>
</dbReference>
<dbReference type="Pfam" id="PF02984">
    <property type="entry name" value="Cyclin_C"/>
    <property type="match status" value="1"/>
</dbReference>
<evidence type="ECO:0000256" key="9">
    <source>
        <dbReference type="RuleBase" id="RU000383"/>
    </source>
</evidence>
<evidence type="ECO:0000259" key="12">
    <source>
        <dbReference type="PROSITE" id="PS51059"/>
    </source>
</evidence>
<comment type="similarity">
    <text evidence="9">Belongs to the cyclin family.</text>
</comment>
<keyword evidence="13" id="KW-1185">Reference proteome</keyword>
<dbReference type="InterPro" id="IPR041400">
    <property type="entry name" value="PARP16_N"/>
</dbReference>
<dbReference type="InterPro" id="IPR051838">
    <property type="entry name" value="ARTD_PARP"/>
</dbReference>
<dbReference type="CDD" id="cd20507">
    <property type="entry name" value="CYCLIN_CCNB1-like_rpt1"/>
    <property type="match status" value="1"/>
</dbReference>
<feature type="region of interest" description="Disordered" evidence="11">
    <location>
        <begin position="442"/>
        <end position="466"/>
    </location>
</feature>
<evidence type="ECO:0000256" key="10">
    <source>
        <dbReference type="RuleBase" id="RU362114"/>
    </source>
</evidence>
<dbReference type="GO" id="GO:0005634">
    <property type="term" value="C:nucleus"/>
    <property type="evidence" value="ECO:0007669"/>
    <property type="project" value="UniProtKB-ARBA"/>
</dbReference>
<dbReference type="GO" id="GO:0016779">
    <property type="term" value="F:nucleotidyltransferase activity"/>
    <property type="evidence" value="ECO:0007669"/>
    <property type="project" value="UniProtKB-KW"/>
</dbReference>
<dbReference type="Gene3D" id="1.10.472.10">
    <property type="entry name" value="Cyclin-like"/>
    <property type="match status" value="2"/>
</dbReference>
<evidence type="ECO:0000256" key="11">
    <source>
        <dbReference type="SAM" id="MobiDB-lite"/>
    </source>
</evidence>
<evidence type="ECO:0000256" key="2">
    <source>
        <dbReference type="ARBA" id="ARBA00022676"/>
    </source>
</evidence>
<dbReference type="InterPro" id="IPR012317">
    <property type="entry name" value="Poly(ADP-ribose)pol_cat_dom"/>
</dbReference>
<dbReference type="InterPro" id="IPR036915">
    <property type="entry name" value="Cyclin-like_sf"/>
</dbReference>
<dbReference type="SMART" id="SM00385">
    <property type="entry name" value="CYCLIN"/>
    <property type="match status" value="2"/>
</dbReference>
<evidence type="ECO:0000256" key="7">
    <source>
        <dbReference type="ARBA" id="ARBA00023306"/>
    </source>
</evidence>
<dbReference type="InterPro" id="IPR013763">
    <property type="entry name" value="Cyclin-like_dom"/>
</dbReference>
<organism evidence="13 14">
    <name type="scientific">Dinoponera quadriceps</name>
    <name type="common">South American ant</name>
    <dbReference type="NCBI Taxonomy" id="609295"/>
    <lineage>
        <taxon>Eukaryota</taxon>
        <taxon>Metazoa</taxon>
        <taxon>Ecdysozoa</taxon>
        <taxon>Arthropoda</taxon>
        <taxon>Hexapoda</taxon>
        <taxon>Insecta</taxon>
        <taxon>Pterygota</taxon>
        <taxon>Neoptera</taxon>
        <taxon>Endopterygota</taxon>
        <taxon>Hymenoptera</taxon>
        <taxon>Apocrita</taxon>
        <taxon>Aculeata</taxon>
        <taxon>Formicoidea</taxon>
        <taxon>Formicidae</taxon>
        <taxon>Ponerinae</taxon>
        <taxon>Ponerini</taxon>
        <taxon>Dinoponera</taxon>
    </lineage>
</organism>
<dbReference type="PROSITE" id="PS00292">
    <property type="entry name" value="CYCLINS"/>
    <property type="match status" value="1"/>
</dbReference>
<keyword evidence="2 10" id="KW-0328">Glycosyltransferase</keyword>
<evidence type="ECO:0000256" key="5">
    <source>
        <dbReference type="ARBA" id="ARBA00023027"/>
    </source>
</evidence>
<dbReference type="GO" id="GO:0003950">
    <property type="term" value="F:NAD+ poly-ADP-ribosyltransferase activity"/>
    <property type="evidence" value="ECO:0007669"/>
    <property type="project" value="UniProtKB-UniRule"/>
</dbReference>
<evidence type="ECO:0000256" key="6">
    <source>
        <dbReference type="ARBA" id="ARBA00023127"/>
    </source>
</evidence>
<evidence type="ECO:0000313" key="14">
    <source>
        <dbReference type="RefSeq" id="XP_014469031.1"/>
    </source>
</evidence>
<dbReference type="Gene3D" id="3.90.228.10">
    <property type="match status" value="1"/>
</dbReference>
<keyword evidence="5 10" id="KW-0520">NAD</keyword>
<dbReference type="GO" id="GO:0000278">
    <property type="term" value="P:mitotic cell cycle"/>
    <property type="evidence" value="ECO:0007669"/>
    <property type="project" value="UniProtKB-ARBA"/>
</dbReference>
<dbReference type="InterPro" id="IPR048258">
    <property type="entry name" value="Cyclins_cyclin-box"/>
</dbReference>